<dbReference type="Proteomes" id="UP000006620">
    <property type="component" value="Chromosome"/>
</dbReference>
<organism evidence="4 5">
    <name type="scientific">Paenibacillus mucilaginosus (strain KNP414)</name>
    <dbReference type="NCBI Taxonomy" id="1036673"/>
    <lineage>
        <taxon>Bacteria</taxon>
        <taxon>Bacillati</taxon>
        <taxon>Bacillota</taxon>
        <taxon>Bacilli</taxon>
        <taxon>Bacillales</taxon>
        <taxon>Paenibacillaceae</taxon>
        <taxon>Paenibacillus</taxon>
    </lineage>
</organism>
<dbReference type="GO" id="GO:0003700">
    <property type="term" value="F:DNA-binding transcription factor activity"/>
    <property type="evidence" value="ECO:0007669"/>
    <property type="project" value="InterPro"/>
</dbReference>
<proteinExistence type="predicted"/>
<sequence>MTKSKRLMELMIAVNKRRRFTVRELAEEFGVSTRTIMRDLQVLDELGLPLYAEYGPHGGYRVLNERLLPPIMFSEQEALAMFFAYQSLQHYGALPFSEESVTALKKFYYYLPDDTKQKIDRLQERVVFWTPKRQAAVPHLKLLLDASLQGRPLRITYDSREGPGERAVQPIGVYSYNGYWYCPAYCFRKQRYLLFRVDRVLQAEPAGEDHPAVDLSEYTITDWFLPPPQQPAGPGGEAQGLLQLEVRLTKDGVRRCRWESWFQEELVVGEEGEGLLRIRIRHDEMDYYTGYFLSLGADAVVVQPPELVSRLREAVRKLYDAYGAGETDGPPSQAGSVTGM</sequence>
<reference evidence="4 5" key="2">
    <citation type="journal article" date="2013" name="Genome Announc.">
        <title>Genome Sequence of Growth-Improving Paenibacillus mucilaginosus Strain KNP414.</title>
        <authorList>
            <person name="Lu J.J."/>
            <person name="Wang J.F."/>
            <person name="Hu X.F."/>
        </authorList>
    </citation>
    <scope>NUCLEOTIDE SEQUENCE [LARGE SCALE GENOMIC DNA]</scope>
    <source>
        <strain evidence="4 5">KNP414</strain>
    </source>
</reference>
<feature type="domain" description="HTH deoR-type" evidence="3">
    <location>
        <begin position="3"/>
        <end position="62"/>
    </location>
</feature>
<dbReference type="PIRSF" id="PIRSF016838">
    <property type="entry name" value="PafC"/>
    <property type="match status" value="1"/>
</dbReference>
<dbReference type="RefSeq" id="WP_013916714.1">
    <property type="nucleotide sequence ID" value="NC_015690.1"/>
</dbReference>
<dbReference type="PANTHER" id="PTHR34580">
    <property type="match status" value="1"/>
</dbReference>
<reference evidence="5" key="1">
    <citation type="submission" date="2011-06" db="EMBL/GenBank/DDBJ databases">
        <title>Complete genome sequence of Paenibacillus mucilaginosus KNP414.</title>
        <authorList>
            <person name="Wang J."/>
            <person name="Hu S."/>
            <person name="Hu X."/>
            <person name="Zhang B."/>
            <person name="Dong D."/>
            <person name="Zhang S."/>
            <person name="Zhao K."/>
            <person name="Wu D."/>
        </authorList>
    </citation>
    <scope>NUCLEOTIDE SEQUENCE [LARGE SCALE GENOMIC DNA]</scope>
    <source>
        <strain evidence="5">KNP414</strain>
    </source>
</reference>
<dbReference type="InterPro" id="IPR001034">
    <property type="entry name" value="DeoR_HTH"/>
</dbReference>
<protein>
    <recommendedName>
        <fullName evidence="3">HTH deoR-type domain-containing protein</fullName>
    </recommendedName>
</protein>
<evidence type="ECO:0000313" key="5">
    <source>
        <dbReference type="Proteomes" id="UP000006620"/>
    </source>
</evidence>
<dbReference type="SMART" id="SM00420">
    <property type="entry name" value="HTH_DEOR"/>
    <property type="match status" value="1"/>
</dbReference>
<dbReference type="InterPro" id="IPR026881">
    <property type="entry name" value="WYL_dom"/>
</dbReference>
<dbReference type="PROSITE" id="PS52050">
    <property type="entry name" value="WYL"/>
    <property type="match status" value="1"/>
</dbReference>
<dbReference type="InterPro" id="IPR051534">
    <property type="entry name" value="CBASS_pafABC_assoc_protein"/>
</dbReference>
<dbReference type="InterPro" id="IPR036388">
    <property type="entry name" value="WH-like_DNA-bd_sf"/>
</dbReference>
<dbReference type="EMBL" id="CP002869">
    <property type="protein sequence ID" value="AEI41553.1"/>
    <property type="molecule type" value="Genomic_DNA"/>
</dbReference>
<keyword evidence="1" id="KW-0805">Transcription regulation</keyword>
<evidence type="ECO:0000313" key="4">
    <source>
        <dbReference type="EMBL" id="AEI41553.1"/>
    </source>
</evidence>
<dbReference type="InterPro" id="IPR036390">
    <property type="entry name" value="WH_DNA-bd_sf"/>
</dbReference>
<dbReference type="InterPro" id="IPR057727">
    <property type="entry name" value="WCX_dom"/>
</dbReference>
<gene>
    <name evidence="4" type="ordered locus">KNP414_02995</name>
</gene>
<dbReference type="InterPro" id="IPR028349">
    <property type="entry name" value="PafC-like"/>
</dbReference>
<dbReference type="KEGG" id="pms:KNP414_02995"/>
<name>F8F8G5_PAEMK</name>
<dbReference type="InterPro" id="IPR013196">
    <property type="entry name" value="HTH_11"/>
</dbReference>
<dbReference type="Pfam" id="PF13280">
    <property type="entry name" value="WYL"/>
    <property type="match status" value="1"/>
</dbReference>
<dbReference type="AlphaFoldDB" id="F8F8G5"/>
<dbReference type="SUPFAM" id="SSF46785">
    <property type="entry name" value="Winged helix' DNA-binding domain"/>
    <property type="match status" value="1"/>
</dbReference>
<dbReference type="PROSITE" id="PS51000">
    <property type="entry name" value="HTH_DEOR_2"/>
    <property type="match status" value="1"/>
</dbReference>
<dbReference type="PATRIC" id="fig|1036673.3.peg.2746"/>
<evidence type="ECO:0000256" key="1">
    <source>
        <dbReference type="ARBA" id="ARBA00023015"/>
    </source>
</evidence>
<dbReference type="Pfam" id="PF08279">
    <property type="entry name" value="HTH_11"/>
    <property type="match status" value="1"/>
</dbReference>
<evidence type="ECO:0000256" key="2">
    <source>
        <dbReference type="ARBA" id="ARBA00023163"/>
    </source>
</evidence>
<dbReference type="Pfam" id="PF25583">
    <property type="entry name" value="WCX"/>
    <property type="match status" value="1"/>
</dbReference>
<dbReference type="Gene3D" id="1.10.10.10">
    <property type="entry name" value="Winged helix-like DNA-binding domain superfamily/Winged helix DNA-binding domain"/>
    <property type="match status" value="1"/>
</dbReference>
<accession>F8F8G5</accession>
<keyword evidence="2" id="KW-0804">Transcription</keyword>
<dbReference type="HOGENOM" id="CLU_041141_5_2_9"/>
<evidence type="ECO:0000259" key="3">
    <source>
        <dbReference type="PROSITE" id="PS51000"/>
    </source>
</evidence>
<dbReference type="PANTHER" id="PTHR34580:SF9">
    <property type="entry name" value="SLL5097 PROTEIN"/>
    <property type="match status" value="1"/>
</dbReference>